<sequence length="115" mass="13120">MAEDNSNLEEKGYSQEKEDEKTEDETKGQESEFSQTNNTTTVGGVEGEEEDDDLPFPGFVRTSMFCLSQTNPFRLWCLKVSLFLQEKTWRVFLPRTISNKNTTLPKNNTSNLSIA</sequence>
<keyword evidence="3" id="KW-1185">Reference proteome</keyword>
<feature type="region of interest" description="Disordered" evidence="1">
    <location>
        <begin position="1"/>
        <end position="54"/>
    </location>
</feature>
<dbReference type="EMBL" id="JAEAOA010002350">
    <property type="protein sequence ID" value="KAK3601867.1"/>
    <property type="molecule type" value="Genomic_DNA"/>
</dbReference>
<reference evidence="2" key="1">
    <citation type="journal article" date="2021" name="Genome Biol. Evol.">
        <title>A High-Quality Reference Genome for a Parasitic Bivalve with Doubly Uniparental Inheritance (Bivalvia: Unionida).</title>
        <authorList>
            <person name="Smith C.H."/>
        </authorList>
    </citation>
    <scope>NUCLEOTIDE SEQUENCE</scope>
    <source>
        <strain evidence="2">CHS0354</strain>
    </source>
</reference>
<reference evidence="2" key="3">
    <citation type="submission" date="2023-05" db="EMBL/GenBank/DDBJ databases">
        <authorList>
            <person name="Smith C.H."/>
        </authorList>
    </citation>
    <scope>NUCLEOTIDE SEQUENCE</scope>
    <source>
        <strain evidence="2">CHS0354</strain>
        <tissue evidence="2">Mantle</tissue>
    </source>
</reference>
<evidence type="ECO:0000313" key="3">
    <source>
        <dbReference type="Proteomes" id="UP001195483"/>
    </source>
</evidence>
<organism evidence="2 3">
    <name type="scientific">Potamilus streckersoni</name>
    <dbReference type="NCBI Taxonomy" id="2493646"/>
    <lineage>
        <taxon>Eukaryota</taxon>
        <taxon>Metazoa</taxon>
        <taxon>Spiralia</taxon>
        <taxon>Lophotrochozoa</taxon>
        <taxon>Mollusca</taxon>
        <taxon>Bivalvia</taxon>
        <taxon>Autobranchia</taxon>
        <taxon>Heteroconchia</taxon>
        <taxon>Palaeoheterodonta</taxon>
        <taxon>Unionida</taxon>
        <taxon>Unionoidea</taxon>
        <taxon>Unionidae</taxon>
        <taxon>Ambleminae</taxon>
        <taxon>Lampsilini</taxon>
        <taxon>Potamilus</taxon>
    </lineage>
</organism>
<evidence type="ECO:0000256" key="1">
    <source>
        <dbReference type="SAM" id="MobiDB-lite"/>
    </source>
</evidence>
<dbReference type="Proteomes" id="UP001195483">
    <property type="component" value="Unassembled WGS sequence"/>
</dbReference>
<gene>
    <name evidence="2" type="ORF">CHS0354_041796</name>
</gene>
<evidence type="ECO:0000313" key="2">
    <source>
        <dbReference type="EMBL" id="KAK3601867.1"/>
    </source>
</evidence>
<feature type="compositionally biased region" description="Basic and acidic residues" evidence="1">
    <location>
        <begin position="8"/>
        <end position="30"/>
    </location>
</feature>
<reference evidence="2" key="2">
    <citation type="journal article" date="2021" name="Genome Biol. Evol.">
        <title>Developing a high-quality reference genome for a parasitic bivalve with doubly uniparental inheritance (Bivalvia: Unionida).</title>
        <authorList>
            <person name="Smith C.H."/>
        </authorList>
    </citation>
    <scope>NUCLEOTIDE SEQUENCE</scope>
    <source>
        <strain evidence="2">CHS0354</strain>
        <tissue evidence="2">Mantle</tissue>
    </source>
</reference>
<comment type="caution">
    <text evidence="2">The sequence shown here is derived from an EMBL/GenBank/DDBJ whole genome shotgun (WGS) entry which is preliminary data.</text>
</comment>
<name>A0AAE0T146_9BIVA</name>
<dbReference type="AlphaFoldDB" id="A0AAE0T146"/>
<protein>
    <submittedName>
        <fullName evidence="2">Uncharacterized protein</fullName>
    </submittedName>
</protein>
<proteinExistence type="predicted"/>
<accession>A0AAE0T146</accession>